<reference evidence="1" key="1">
    <citation type="submission" date="2020-03" db="EMBL/GenBank/DDBJ databases">
        <title>Complete genome sequence of sixteen Streptomyces strains facilitates identification of candidate genes involved in plant growth-promotion in grain legumes and cereals.</title>
        <authorList>
            <person name="Gopalakrishnan S."/>
            <person name="Thakur V."/>
            <person name="Saxena R."/>
            <person name="Vadlamudi S."/>
            <person name="Purohit S."/>
            <person name="Kumar V."/>
            <person name="Rathore A."/>
            <person name="Chitikineni A."/>
            <person name="Varshney R.K."/>
        </authorList>
    </citation>
    <scope>NUCLEOTIDE SEQUENCE</scope>
    <source>
        <strain evidence="1">CAI-93</strain>
    </source>
</reference>
<organism evidence="1 2">
    <name type="scientific">Streptomyces fungicidicus</name>
    <dbReference type="NCBI Taxonomy" id="68203"/>
    <lineage>
        <taxon>Bacteria</taxon>
        <taxon>Bacillati</taxon>
        <taxon>Actinomycetota</taxon>
        <taxon>Actinomycetes</taxon>
        <taxon>Kitasatosporales</taxon>
        <taxon>Streptomycetaceae</taxon>
        <taxon>Streptomyces</taxon>
    </lineage>
</organism>
<keyword evidence="2" id="KW-1185">Reference proteome</keyword>
<evidence type="ECO:0000313" key="2">
    <source>
        <dbReference type="Proteomes" id="UP000556843"/>
    </source>
</evidence>
<protein>
    <submittedName>
        <fullName evidence="1">Lactonase family protein</fullName>
    </submittedName>
</protein>
<comment type="caution">
    <text evidence="1">The sequence shown here is derived from an EMBL/GenBank/DDBJ whole genome shotgun (WGS) entry which is preliminary data.</text>
</comment>
<gene>
    <name evidence="1" type="ORF">G6W56_21065</name>
</gene>
<name>A0ACC7Y3Z4_9ACTN</name>
<proteinExistence type="predicted"/>
<accession>A0ACC7Y3Z4</accession>
<dbReference type="EMBL" id="JAANNW010000019">
    <property type="protein sequence ID" value="NUV76592.1"/>
    <property type="molecule type" value="Genomic_DNA"/>
</dbReference>
<evidence type="ECO:0000313" key="1">
    <source>
        <dbReference type="EMBL" id="NUV76592.1"/>
    </source>
</evidence>
<sequence length="404" mass="41041">MFRPTSKPARAAAKAAAVSLSAVTACAATPAALASAAPDGLRPPAVQQRAPGDQEAARGTEGPHDVVFVQTSAEDGNTIVAYTRTAEGTLVKAGSYATRGDGGRLNGSEVDHQASQGSLAYDPDENILIAANSGSGTVSVFEVDGPRLTLRQVTPSGGGFPASIAVHDGIAYVLNAGTGGSVQGFTIDGPRLEPIAGSRRELGLSTDRGPLQYVKTPGQVGFTDDGARLIVTTKANGSMQVFDVDDDGLLSAEPVSNDQAPGVPFSFVTDEGGRIVVADASNKVNTFTLWKDNTLKPADSADTGEMATCWIARDGSTVYVSNAGSDSLSAFEVDEAGRLTPAGRTPTGAGPTDLAVSPAGDYLYVQTGETGGLETYRIGPDGGLTRTDAVTVPNAVGGEGIVAP</sequence>
<dbReference type="Proteomes" id="UP000556843">
    <property type="component" value="Unassembled WGS sequence"/>
</dbReference>